<dbReference type="SUPFAM" id="SSF52172">
    <property type="entry name" value="CheY-like"/>
    <property type="match status" value="1"/>
</dbReference>
<dbReference type="PROSITE" id="PS50110">
    <property type="entry name" value="RESPONSE_REGULATORY"/>
    <property type="match status" value="1"/>
</dbReference>
<keyword evidence="17" id="KW-1185">Reference proteome</keyword>
<evidence type="ECO:0000256" key="6">
    <source>
        <dbReference type="ARBA" id="ARBA00022969"/>
    </source>
</evidence>
<dbReference type="NCBIfam" id="TIGR02875">
    <property type="entry name" value="spore_0_A"/>
    <property type="match status" value="1"/>
</dbReference>
<evidence type="ECO:0000256" key="1">
    <source>
        <dbReference type="ARBA" id="ARBA00004496"/>
    </source>
</evidence>
<keyword evidence="7 13" id="KW-0902">Two-component regulatory system</keyword>
<dbReference type="Pfam" id="PF00072">
    <property type="entry name" value="Response_reg"/>
    <property type="match status" value="1"/>
</dbReference>
<dbReference type="RefSeq" id="WP_081825817.1">
    <property type="nucleotide sequence ID" value="NZ_JANIEK010000017.1"/>
</dbReference>
<reference evidence="16 17" key="1">
    <citation type="submission" date="2022-07" db="EMBL/GenBank/DDBJ databases">
        <title>Genomic and pangenome structural analysis of the polyextremophile Exiguobacterium.</title>
        <authorList>
            <person name="Shen L."/>
        </authorList>
    </citation>
    <scope>NUCLEOTIDE SEQUENCE [LARGE SCALE GENOMIC DNA]</scope>
    <source>
        <strain evidence="16 17">12_1</strain>
    </source>
</reference>
<evidence type="ECO:0000256" key="11">
    <source>
        <dbReference type="ARBA" id="ARBA00023163"/>
    </source>
</evidence>
<keyword evidence="8 13" id="KW-0805">Transcription regulation</keyword>
<keyword evidence="13" id="KW-0479">Metal-binding</keyword>
<dbReference type="InterPro" id="IPR016032">
    <property type="entry name" value="Sig_transdc_resp-reg_C-effctor"/>
</dbReference>
<evidence type="ECO:0000256" key="2">
    <source>
        <dbReference type="ARBA" id="ARBA00022490"/>
    </source>
</evidence>
<evidence type="ECO:0000256" key="4">
    <source>
        <dbReference type="ARBA" id="ARBA00022553"/>
    </source>
</evidence>
<dbReference type="InterPro" id="IPR036388">
    <property type="entry name" value="WH-like_DNA-bd_sf"/>
</dbReference>
<gene>
    <name evidence="16" type="primary">spo0A</name>
    <name evidence="16" type="ORF">NQG31_06050</name>
</gene>
<evidence type="ECO:0000256" key="12">
    <source>
        <dbReference type="ARBA" id="ARBA00025691"/>
    </source>
</evidence>
<evidence type="ECO:0000256" key="5">
    <source>
        <dbReference type="ARBA" id="ARBA00022837"/>
    </source>
</evidence>
<evidence type="ECO:0000256" key="8">
    <source>
        <dbReference type="ARBA" id="ARBA00023015"/>
    </source>
</evidence>
<keyword evidence="5 13" id="KW-0106">Calcium</keyword>
<comment type="function">
    <text evidence="12">May play the central regulatory role in sporulation. It may be an element of the effector pathway responsible for the activation of sporulation genes in response to nutritional stress. Spo0A may act in concert with Spo0H (a sigma factor) to control the expression of some genes that are critical to the sporulation process. Repressor of abrB, activator of the spoIIa operon. Binds the DNA sequence 5'-TGNCGAA-3' (0A box).</text>
</comment>
<dbReference type="Gene3D" id="3.40.50.2300">
    <property type="match status" value="1"/>
</dbReference>
<keyword evidence="9 13" id="KW-0238">DNA-binding</keyword>
<evidence type="ECO:0000256" key="9">
    <source>
        <dbReference type="ARBA" id="ARBA00023125"/>
    </source>
</evidence>
<evidence type="ECO:0000256" key="14">
    <source>
        <dbReference type="PROSITE-ProRule" id="PRU00169"/>
    </source>
</evidence>
<dbReference type="InterPro" id="IPR011006">
    <property type="entry name" value="CheY-like_superfamily"/>
</dbReference>
<protein>
    <recommendedName>
        <fullName evidence="13">Stage 0 sporulation protein A homolog</fullName>
    </recommendedName>
</protein>
<keyword evidence="11 13" id="KW-0804">Transcription</keyword>
<dbReference type="SMART" id="SM00448">
    <property type="entry name" value="REC"/>
    <property type="match status" value="1"/>
</dbReference>
<keyword evidence="6 13" id="KW-0749">Sporulation</keyword>
<dbReference type="InterPro" id="IPR039420">
    <property type="entry name" value="WalR-like"/>
</dbReference>
<keyword evidence="4 14" id="KW-0597">Phosphoprotein</keyword>
<evidence type="ECO:0000256" key="3">
    <source>
        <dbReference type="ARBA" id="ARBA00022491"/>
    </source>
</evidence>
<dbReference type="Gene3D" id="1.10.10.10">
    <property type="entry name" value="Winged helix-like DNA-binding domain superfamily/Winged helix DNA-binding domain"/>
    <property type="match status" value="1"/>
</dbReference>
<dbReference type="PANTHER" id="PTHR48111">
    <property type="entry name" value="REGULATOR OF RPOS"/>
    <property type="match status" value="1"/>
</dbReference>
<dbReference type="SUPFAM" id="SSF46894">
    <property type="entry name" value="C-terminal effector domain of the bipartite response regulators"/>
    <property type="match status" value="1"/>
</dbReference>
<accession>A0ABT2KX16</accession>
<evidence type="ECO:0000256" key="13">
    <source>
        <dbReference type="PIRNR" id="PIRNR002937"/>
    </source>
</evidence>
<evidence type="ECO:0000256" key="7">
    <source>
        <dbReference type="ARBA" id="ARBA00023012"/>
    </source>
</evidence>
<dbReference type="EMBL" id="JANIEK010000017">
    <property type="protein sequence ID" value="MCT4795098.1"/>
    <property type="molecule type" value="Genomic_DNA"/>
</dbReference>
<dbReference type="InterPro" id="IPR001789">
    <property type="entry name" value="Sig_transdc_resp-reg_receiver"/>
</dbReference>
<evidence type="ECO:0000256" key="10">
    <source>
        <dbReference type="ARBA" id="ARBA00023159"/>
    </source>
</evidence>
<dbReference type="PANTHER" id="PTHR48111:SF1">
    <property type="entry name" value="TWO-COMPONENT RESPONSE REGULATOR ORR33"/>
    <property type="match status" value="1"/>
</dbReference>
<comment type="subcellular location">
    <subcellularLocation>
        <location evidence="1 13">Cytoplasm</location>
    </subcellularLocation>
</comment>
<dbReference type="InterPro" id="IPR014879">
    <property type="entry name" value="Spo0A_C"/>
</dbReference>
<proteinExistence type="predicted"/>
<evidence type="ECO:0000259" key="15">
    <source>
        <dbReference type="PROSITE" id="PS50110"/>
    </source>
</evidence>
<keyword evidence="3 13" id="KW-0678">Repressor</keyword>
<comment type="function">
    <text evidence="13">May play the central regulatory role in sporulation. It may be an element of the effector pathway responsible for the activation of sporulation genes in response to nutritional stress. Spo0A may act in concert with spo0H (a sigma factor) to control the expression of some genes that are critical to the sporulation process.</text>
</comment>
<dbReference type="Proteomes" id="UP001206821">
    <property type="component" value="Unassembled WGS sequence"/>
</dbReference>
<comment type="cofactor">
    <cofactor evidence="13">
        <name>Ca(2+)</name>
        <dbReference type="ChEBI" id="CHEBI:29108"/>
    </cofactor>
    <text evidence="13">Binds 1 Ca(2+) ion per subunit.</text>
</comment>
<comment type="caution">
    <text evidence="16">The sequence shown here is derived from an EMBL/GenBank/DDBJ whole genome shotgun (WGS) entry which is preliminary data.</text>
</comment>
<keyword evidence="10 13" id="KW-0010">Activator</keyword>
<organism evidence="16 17">
    <name type="scientific">Exiguobacterium alkaliphilum</name>
    <dbReference type="NCBI Taxonomy" id="1428684"/>
    <lineage>
        <taxon>Bacteria</taxon>
        <taxon>Bacillati</taxon>
        <taxon>Bacillota</taxon>
        <taxon>Bacilli</taxon>
        <taxon>Bacillales</taxon>
        <taxon>Bacillales Family XII. Incertae Sedis</taxon>
        <taxon>Exiguobacterium</taxon>
    </lineage>
</organism>
<dbReference type="Pfam" id="PF08769">
    <property type="entry name" value="Spo0A_C"/>
    <property type="match status" value="1"/>
</dbReference>
<feature type="domain" description="Response regulatory" evidence="15">
    <location>
        <begin position="3"/>
        <end position="121"/>
    </location>
</feature>
<keyword evidence="2 13" id="KW-0963">Cytoplasm</keyword>
<sequence>MITLCIADDNREIVDLLTRQLETETDLKVVGTAFDGEACLDVVKTHQPDVLLLDIIMPHLDGIGVLERLQDELADAKPEVIMLSAFGKDEVTKQAVQLGASYFLVKPFNIQQLIAKIRELAAGSNREFEAMSPEELDISLLLQQLGISPRIKGFKYIRQAVIYVRERQELLGLITKELYPMVAKEHETTSSRVERAMRHAIKTAWENGMRDHEMFNGRPERERSPKNSEFISYFVTYQSLKQQ</sequence>
<evidence type="ECO:0000313" key="17">
    <source>
        <dbReference type="Proteomes" id="UP001206821"/>
    </source>
</evidence>
<evidence type="ECO:0000313" key="16">
    <source>
        <dbReference type="EMBL" id="MCT4795098.1"/>
    </source>
</evidence>
<dbReference type="InterPro" id="IPR012052">
    <property type="entry name" value="Spore_0_A"/>
</dbReference>
<dbReference type="PIRSF" id="PIRSF002937">
    <property type="entry name" value="Res_reg_Spo0A"/>
    <property type="match status" value="1"/>
</dbReference>
<feature type="modified residue" description="4-aspartylphosphate" evidence="14">
    <location>
        <position position="54"/>
    </location>
</feature>
<name>A0ABT2KX16_9BACL</name>